<dbReference type="Proteomes" id="UP001589854">
    <property type="component" value="Unassembled WGS sequence"/>
</dbReference>
<reference evidence="2 3" key="1">
    <citation type="submission" date="2024-09" db="EMBL/GenBank/DDBJ databases">
        <authorList>
            <person name="Sun Q."/>
            <person name="Mori K."/>
        </authorList>
    </citation>
    <scope>NUCLEOTIDE SEQUENCE [LARGE SCALE GENOMIC DNA]</scope>
    <source>
        <strain evidence="2 3">CCM 7228</strain>
    </source>
</reference>
<keyword evidence="3" id="KW-1185">Reference proteome</keyword>
<evidence type="ECO:0000313" key="3">
    <source>
        <dbReference type="Proteomes" id="UP001589854"/>
    </source>
</evidence>
<sequence length="82" mass="9854">MILLPWWVYLCIIGIIYSGYMAFQTARQDRVVDEEFIENEGRIFIERIEKEREKRDKEKQLKVISVDENLDEDDTQKDKTAV</sequence>
<feature type="transmembrane region" description="Helical" evidence="1">
    <location>
        <begin position="6"/>
        <end position="23"/>
    </location>
</feature>
<name>A0ABV6GER2_9BACI</name>
<keyword evidence="1" id="KW-0812">Transmembrane</keyword>
<proteinExistence type="predicted"/>
<comment type="caution">
    <text evidence="2">The sequence shown here is derived from an EMBL/GenBank/DDBJ whole genome shotgun (WGS) entry which is preliminary data.</text>
</comment>
<dbReference type="InterPro" id="IPR025428">
    <property type="entry name" value="Spore_YhaL"/>
</dbReference>
<gene>
    <name evidence="2" type="ORF">ACFFIX_11465</name>
</gene>
<dbReference type="EMBL" id="JBHLVO010000008">
    <property type="protein sequence ID" value="MFC0272069.1"/>
    <property type="molecule type" value="Genomic_DNA"/>
</dbReference>
<protein>
    <submittedName>
        <fullName evidence="2">Sporulation YhaL family protein</fullName>
    </submittedName>
</protein>
<evidence type="ECO:0000256" key="1">
    <source>
        <dbReference type="SAM" id="Phobius"/>
    </source>
</evidence>
<keyword evidence="1" id="KW-0472">Membrane</keyword>
<evidence type="ECO:0000313" key="2">
    <source>
        <dbReference type="EMBL" id="MFC0272069.1"/>
    </source>
</evidence>
<accession>A0ABV6GER2</accession>
<dbReference type="Pfam" id="PF14147">
    <property type="entry name" value="Spore_YhaL"/>
    <property type="match status" value="1"/>
</dbReference>
<keyword evidence="1" id="KW-1133">Transmembrane helix</keyword>
<dbReference type="RefSeq" id="WP_378934004.1">
    <property type="nucleotide sequence ID" value="NZ_JBHLVO010000008.1"/>
</dbReference>
<organism evidence="2 3">
    <name type="scientific">Metabacillus herbersteinensis</name>
    <dbReference type="NCBI Taxonomy" id="283816"/>
    <lineage>
        <taxon>Bacteria</taxon>
        <taxon>Bacillati</taxon>
        <taxon>Bacillota</taxon>
        <taxon>Bacilli</taxon>
        <taxon>Bacillales</taxon>
        <taxon>Bacillaceae</taxon>
        <taxon>Metabacillus</taxon>
    </lineage>
</organism>